<keyword evidence="2" id="KW-0808">Transferase</keyword>
<reference evidence="2 3" key="1">
    <citation type="submission" date="2018-07" db="EMBL/GenBank/DDBJ databases">
        <title>Genomic Encyclopedia of Type Strains, Phase IV (KMG-IV): sequencing the most valuable type-strain genomes for metagenomic binning, comparative biology and taxonomic classification.</title>
        <authorList>
            <person name="Goeker M."/>
        </authorList>
    </citation>
    <scope>NUCLEOTIDE SEQUENCE [LARGE SCALE GENOMIC DNA]</scope>
    <source>
        <strain evidence="2 3">DSM 7466</strain>
    </source>
</reference>
<name>A0A371NBX1_9EURY</name>
<dbReference type="AlphaFoldDB" id="A0A371NBX1"/>
<gene>
    <name evidence="2" type="ORF">C7452_1798</name>
</gene>
<dbReference type="Proteomes" id="UP000256864">
    <property type="component" value="Unassembled WGS sequence"/>
</dbReference>
<dbReference type="SUPFAM" id="SSF53335">
    <property type="entry name" value="S-adenosyl-L-methionine-dependent methyltransferases"/>
    <property type="match status" value="1"/>
</dbReference>
<evidence type="ECO:0000313" key="2">
    <source>
        <dbReference type="EMBL" id="REE24688.1"/>
    </source>
</evidence>
<dbReference type="CDD" id="cd02440">
    <property type="entry name" value="AdoMet_MTases"/>
    <property type="match status" value="1"/>
</dbReference>
<dbReference type="InterPro" id="IPR029063">
    <property type="entry name" value="SAM-dependent_MTases_sf"/>
</dbReference>
<feature type="domain" description="Methyltransferase" evidence="1">
    <location>
        <begin position="28"/>
        <end position="165"/>
    </location>
</feature>
<dbReference type="Gene3D" id="3.40.50.150">
    <property type="entry name" value="Vaccinia Virus protein VP39"/>
    <property type="match status" value="1"/>
</dbReference>
<dbReference type="GeneID" id="1470961"/>
<dbReference type="PANTHER" id="PTHR43861:SF1">
    <property type="entry name" value="TRANS-ACONITATE 2-METHYLTRANSFERASE"/>
    <property type="match status" value="1"/>
</dbReference>
<organism evidence="2 3">
    <name type="scientific">Methanothermobacter defluvii</name>
    <dbReference type="NCBI Taxonomy" id="49339"/>
    <lineage>
        <taxon>Archaea</taxon>
        <taxon>Methanobacteriati</taxon>
        <taxon>Methanobacteriota</taxon>
        <taxon>Methanomada group</taxon>
        <taxon>Methanobacteria</taxon>
        <taxon>Methanobacteriales</taxon>
        <taxon>Methanobacteriaceae</taxon>
        <taxon>Methanothermobacter</taxon>
    </lineage>
</organism>
<dbReference type="GO" id="GO:0032259">
    <property type="term" value="P:methylation"/>
    <property type="evidence" value="ECO:0007669"/>
    <property type="project" value="UniProtKB-KW"/>
</dbReference>
<evidence type="ECO:0000259" key="1">
    <source>
        <dbReference type="Pfam" id="PF13847"/>
    </source>
</evidence>
<protein>
    <submittedName>
        <fullName evidence="2">Methyltransferase family protein</fullName>
    </submittedName>
</protein>
<keyword evidence="3" id="KW-1185">Reference proteome</keyword>
<keyword evidence="2" id="KW-0489">Methyltransferase</keyword>
<sequence>MGRVHVDGGKSTRDLIDARKLIELLPLKPGDTFLDAGCGDGFISLEAVNAVGDEGMVIAVDIYPPSVEALRSAASGIKNIVTLLDDITGRLPVPDGTVDIYFMANVFHGIVANGEVDLLLAEVRRLLRDDGKLAIVDFKKIPGTPGPHLDLRLSEDEVIGILREKGFEVEDVVDAGSFHYLVVGSPL</sequence>
<dbReference type="EMBL" id="QREL01000004">
    <property type="protein sequence ID" value="REE24688.1"/>
    <property type="molecule type" value="Genomic_DNA"/>
</dbReference>
<dbReference type="InterPro" id="IPR025714">
    <property type="entry name" value="Methyltranfer_dom"/>
</dbReference>
<dbReference type="RefSeq" id="WP_010877478.1">
    <property type="nucleotide sequence ID" value="NZ_QREL01000004.1"/>
</dbReference>
<dbReference type="GO" id="GO:0008168">
    <property type="term" value="F:methyltransferase activity"/>
    <property type="evidence" value="ECO:0007669"/>
    <property type="project" value="UniProtKB-KW"/>
</dbReference>
<dbReference type="PANTHER" id="PTHR43861">
    <property type="entry name" value="TRANS-ACONITATE 2-METHYLTRANSFERASE-RELATED"/>
    <property type="match status" value="1"/>
</dbReference>
<comment type="caution">
    <text evidence="2">The sequence shown here is derived from an EMBL/GenBank/DDBJ whole genome shotgun (WGS) entry which is preliminary data.</text>
</comment>
<proteinExistence type="predicted"/>
<accession>A0A371NBX1</accession>
<dbReference type="Pfam" id="PF13847">
    <property type="entry name" value="Methyltransf_31"/>
    <property type="match status" value="1"/>
</dbReference>
<evidence type="ECO:0000313" key="3">
    <source>
        <dbReference type="Proteomes" id="UP000256864"/>
    </source>
</evidence>